<name>A0A2N1JAZ2_9BASI</name>
<dbReference type="InterPro" id="IPR002123">
    <property type="entry name" value="Plipid/glycerol_acylTrfase"/>
</dbReference>
<feature type="domain" description="Phospholipid/glycerol acyltransferase" evidence="6">
    <location>
        <begin position="234"/>
        <end position="361"/>
    </location>
</feature>
<dbReference type="AlphaFoldDB" id="A0A2N1JAZ2"/>
<evidence type="ECO:0000313" key="8">
    <source>
        <dbReference type="Proteomes" id="UP000232875"/>
    </source>
</evidence>
<dbReference type="CDD" id="cd07993">
    <property type="entry name" value="LPLAT_DHAPAT-like"/>
    <property type="match status" value="1"/>
</dbReference>
<accession>A0A2N1JAZ2</accession>
<reference evidence="7 8" key="1">
    <citation type="submission" date="2017-10" db="EMBL/GenBank/DDBJ databases">
        <title>A novel species of cold-tolerant Malassezia isolated from bats.</title>
        <authorList>
            <person name="Lorch J.M."/>
            <person name="Palmer J.M."/>
            <person name="Vanderwolf K.J."/>
            <person name="Schmidt K.Z."/>
            <person name="Verant M.L."/>
            <person name="Weller T.J."/>
            <person name="Blehert D.S."/>
        </authorList>
    </citation>
    <scope>NUCLEOTIDE SEQUENCE [LARGE SCALE GENOMIC DNA]</scope>
    <source>
        <strain evidence="7 8">NWHC:44797-103</strain>
    </source>
</reference>
<dbReference type="GO" id="GO:0031966">
    <property type="term" value="C:mitochondrial membrane"/>
    <property type="evidence" value="ECO:0007669"/>
    <property type="project" value="TreeGrafter"/>
</dbReference>
<dbReference type="GO" id="GO:0008654">
    <property type="term" value="P:phospholipid biosynthetic process"/>
    <property type="evidence" value="ECO:0007669"/>
    <property type="project" value="TreeGrafter"/>
</dbReference>
<protein>
    <recommendedName>
        <fullName evidence="6">Phospholipid/glycerol acyltransferase domain-containing protein</fullName>
    </recommendedName>
</protein>
<comment type="similarity">
    <text evidence="2">Belongs to the GPAT/DAPAT family.</text>
</comment>
<keyword evidence="8" id="KW-1185">Reference proteome</keyword>
<gene>
    <name evidence="7" type="ORF">MVES_002554</name>
</gene>
<dbReference type="InterPro" id="IPR022284">
    <property type="entry name" value="GPAT/DHAPAT"/>
</dbReference>
<keyword evidence="4" id="KW-0472">Membrane</keyword>
<keyword evidence="5" id="KW-0012">Acyltransferase</keyword>
<evidence type="ECO:0000256" key="4">
    <source>
        <dbReference type="ARBA" id="ARBA00023136"/>
    </source>
</evidence>
<evidence type="ECO:0000256" key="5">
    <source>
        <dbReference type="ARBA" id="ARBA00023315"/>
    </source>
</evidence>
<evidence type="ECO:0000259" key="6">
    <source>
        <dbReference type="SMART" id="SM00563"/>
    </source>
</evidence>
<dbReference type="GO" id="GO:0019432">
    <property type="term" value="P:triglyceride biosynthetic process"/>
    <property type="evidence" value="ECO:0007669"/>
    <property type="project" value="TreeGrafter"/>
</dbReference>
<dbReference type="Pfam" id="PF01553">
    <property type="entry name" value="Acyltransferase"/>
    <property type="match status" value="1"/>
</dbReference>
<dbReference type="PANTHER" id="PTHR12563">
    <property type="entry name" value="GLYCEROL-3-PHOSPHATE ACYLTRANSFERASE"/>
    <property type="match status" value="1"/>
</dbReference>
<dbReference type="GO" id="GO:0006072">
    <property type="term" value="P:glycerol-3-phosphate metabolic process"/>
    <property type="evidence" value="ECO:0007669"/>
    <property type="project" value="TreeGrafter"/>
</dbReference>
<dbReference type="GO" id="GO:0006631">
    <property type="term" value="P:fatty acid metabolic process"/>
    <property type="evidence" value="ECO:0007669"/>
    <property type="project" value="TreeGrafter"/>
</dbReference>
<evidence type="ECO:0000313" key="7">
    <source>
        <dbReference type="EMBL" id="PKI83716.1"/>
    </source>
</evidence>
<comment type="subcellular location">
    <subcellularLocation>
        <location evidence="1">Endomembrane system</location>
        <topology evidence="1">Peripheral membrane protein</topology>
    </subcellularLocation>
</comment>
<dbReference type="OrthoDB" id="10255570at2759"/>
<sequence>MGAATVPLAGVEFDEFYGVKRGSEDWDTLEEDKWSVYKRLETFRRLVAWYRGEKWRGFTHRIGAPILYPGFSQKLIDAVTTSPQVKRAISSLAQQRASALLVHVHDGKLSPDYLRAYLKDPTSGEVPPVDTTKLAKPETLNKLLGKAYTPEISAVQQFYTDVHMRLVRELVKRTKKMVENASSRMDSAPFSRFFGAAVNEILVSMYNYGTHVRHDQVMALRKIALEAAKKKQSIVFVPCHKSHIDYLVFSFILYRIGICLPNILAGENLDLPVAGTILRQGGAVFIRRSFQGDQLYPLVMKEYIMQLFADGQNIEFFIEGTRSRTGKLLTPKYGILKYMMQALRENRTSDLLICPVSLQYDSVIEAETYVDELLGKPKKSESLYDLVAGGSAILQLKMGRIDARFKEPWSMREYMQREEAYRTDEPSNDSDNQILKSLGYQILSDINSVSVIMPAALVGTVILTMRGRGIGRAALIKGVARLRERILENGYEVANFGLNSIAEIVDRTLSHMKDLIEEHKGLLEVTFQPVKMFELSFYRNQIMHIFVHESLICVSLYMYVKQGGPTEMQRIDFESMYNACQFLSKVLRDEFVFGTMQLDRNIEKTVQQLIDDNILQVTAGDNIDAEGLSVHDWRAGNGLLGLADEERRNGRQNFDIYLFLIWPYVESYWLAAVSILGLAPQSVQVRPAHDAGSVPEQRLPWYMKKDLVTSMQKIGNTLFWQGELSYYEAINSATLVNALARMEQMGVVVYHKPDDKKAGTFAAVDPSWVPTAIKRDALQPDQSSVSVSQISYDYVLVGPLVDIIERLVRFRREGKDRRDQSGDSHVFEHAFAGSPRIMHWAPVGASSGVHSHL</sequence>
<organism evidence="7 8">
    <name type="scientific">Malassezia vespertilionis</name>
    <dbReference type="NCBI Taxonomy" id="2020962"/>
    <lineage>
        <taxon>Eukaryota</taxon>
        <taxon>Fungi</taxon>
        <taxon>Dikarya</taxon>
        <taxon>Basidiomycota</taxon>
        <taxon>Ustilaginomycotina</taxon>
        <taxon>Malasseziomycetes</taxon>
        <taxon>Malasseziales</taxon>
        <taxon>Malasseziaceae</taxon>
        <taxon>Malassezia</taxon>
    </lineage>
</organism>
<dbReference type="GO" id="GO:0012505">
    <property type="term" value="C:endomembrane system"/>
    <property type="evidence" value="ECO:0007669"/>
    <property type="project" value="UniProtKB-SubCell"/>
</dbReference>
<evidence type="ECO:0000256" key="2">
    <source>
        <dbReference type="ARBA" id="ARBA00007937"/>
    </source>
</evidence>
<dbReference type="STRING" id="2020962.A0A2N1JAZ2"/>
<dbReference type="InterPro" id="IPR045520">
    <property type="entry name" value="GPAT/DHAPAT_C"/>
</dbReference>
<proteinExistence type="inferred from homology"/>
<evidence type="ECO:0000256" key="1">
    <source>
        <dbReference type="ARBA" id="ARBA00004184"/>
    </source>
</evidence>
<evidence type="ECO:0000256" key="3">
    <source>
        <dbReference type="ARBA" id="ARBA00022679"/>
    </source>
</evidence>
<dbReference type="Proteomes" id="UP000232875">
    <property type="component" value="Unassembled WGS sequence"/>
</dbReference>
<dbReference type="SMART" id="SM00563">
    <property type="entry name" value="PlsC"/>
    <property type="match status" value="1"/>
</dbReference>
<dbReference type="InterPro" id="IPR041728">
    <property type="entry name" value="GPAT/DHAPAT_LPLAT"/>
</dbReference>
<dbReference type="GO" id="GO:0004366">
    <property type="term" value="F:glycerol-3-phosphate O-acyltransferase activity"/>
    <property type="evidence" value="ECO:0007669"/>
    <property type="project" value="TreeGrafter"/>
</dbReference>
<dbReference type="Pfam" id="PF19277">
    <property type="entry name" value="GPAT_C"/>
    <property type="match status" value="1"/>
</dbReference>
<dbReference type="SUPFAM" id="SSF69593">
    <property type="entry name" value="Glycerol-3-phosphate (1)-acyltransferase"/>
    <property type="match status" value="1"/>
</dbReference>
<dbReference type="PANTHER" id="PTHR12563:SF17">
    <property type="entry name" value="DIHYDROXYACETONE PHOSPHATE ACYLTRANSFERASE"/>
    <property type="match status" value="1"/>
</dbReference>
<keyword evidence="3" id="KW-0808">Transferase</keyword>
<dbReference type="EMBL" id="KZ454991">
    <property type="protein sequence ID" value="PKI83716.1"/>
    <property type="molecule type" value="Genomic_DNA"/>
</dbReference>